<feature type="transmembrane region" description="Helical" evidence="1">
    <location>
        <begin position="140"/>
        <end position="164"/>
    </location>
</feature>
<feature type="transmembrane region" description="Helical" evidence="1">
    <location>
        <begin position="50"/>
        <end position="74"/>
    </location>
</feature>
<keyword evidence="3" id="KW-1185">Reference proteome</keyword>
<proteinExistence type="predicted"/>
<protein>
    <recommendedName>
        <fullName evidence="4">Tripartite tricarboxylate transporter TctB family protein</fullName>
    </recommendedName>
</protein>
<sequence length="170" mass="17530">MHTSPRARLVAAFGTAGIFLGIAALGWALLRQSEAAFSNFVMPGDPGPFFLARLCLAAIFLAGLVLALHAVRLLRRAPPAGQAPRGGAAPARWLLPAGFTLSLLAMPALMTGLGTTLAVFLFSCPWILILHGREARLGPLAVAGALAASGAAAGFVSLVFIRLLNVPLPT</sequence>
<organism evidence="2 3">
    <name type="scientific">Aureimonas populi</name>
    <dbReference type="NCBI Taxonomy" id="1701758"/>
    <lineage>
        <taxon>Bacteria</taxon>
        <taxon>Pseudomonadati</taxon>
        <taxon>Pseudomonadota</taxon>
        <taxon>Alphaproteobacteria</taxon>
        <taxon>Hyphomicrobiales</taxon>
        <taxon>Aurantimonadaceae</taxon>
        <taxon>Aureimonas</taxon>
    </lineage>
</organism>
<evidence type="ECO:0000313" key="3">
    <source>
        <dbReference type="Proteomes" id="UP001597371"/>
    </source>
</evidence>
<evidence type="ECO:0008006" key="4">
    <source>
        <dbReference type="Google" id="ProtNLM"/>
    </source>
</evidence>
<keyword evidence="1" id="KW-0812">Transmembrane</keyword>
<reference evidence="3" key="1">
    <citation type="journal article" date="2019" name="Int. J. Syst. Evol. Microbiol.">
        <title>The Global Catalogue of Microorganisms (GCM) 10K type strain sequencing project: providing services to taxonomists for standard genome sequencing and annotation.</title>
        <authorList>
            <consortium name="The Broad Institute Genomics Platform"/>
            <consortium name="The Broad Institute Genome Sequencing Center for Infectious Disease"/>
            <person name="Wu L."/>
            <person name="Ma J."/>
        </authorList>
    </citation>
    <scope>NUCLEOTIDE SEQUENCE [LARGE SCALE GENOMIC DNA]</scope>
    <source>
        <strain evidence="3">ZS-35-S2</strain>
    </source>
</reference>
<gene>
    <name evidence="2" type="ORF">ACFSKQ_11185</name>
</gene>
<keyword evidence="1" id="KW-0472">Membrane</keyword>
<dbReference type="Proteomes" id="UP001597371">
    <property type="component" value="Unassembled WGS sequence"/>
</dbReference>
<evidence type="ECO:0000313" key="2">
    <source>
        <dbReference type="EMBL" id="MFD2238021.1"/>
    </source>
</evidence>
<dbReference type="EMBL" id="JBHUIJ010000013">
    <property type="protein sequence ID" value="MFD2238021.1"/>
    <property type="molecule type" value="Genomic_DNA"/>
</dbReference>
<feature type="transmembrane region" description="Helical" evidence="1">
    <location>
        <begin position="9"/>
        <end position="30"/>
    </location>
</feature>
<accession>A0ABW5CND7</accession>
<name>A0ABW5CND7_9HYPH</name>
<evidence type="ECO:0000256" key="1">
    <source>
        <dbReference type="SAM" id="Phobius"/>
    </source>
</evidence>
<keyword evidence="1" id="KW-1133">Transmembrane helix</keyword>
<dbReference type="RefSeq" id="WP_209739229.1">
    <property type="nucleotide sequence ID" value="NZ_CP072611.1"/>
</dbReference>
<comment type="caution">
    <text evidence="2">The sequence shown here is derived from an EMBL/GenBank/DDBJ whole genome shotgun (WGS) entry which is preliminary data.</text>
</comment>
<feature type="transmembrane region" description="Helical" evidence="1">
    <location>
        <begin position="95"/>
        <end position="128"/>
    </location>
</feature>